<evidence type="ECO:0000313" key="3">
    <source>
        <dbReference type="Proteomes" id="UP001212841"/>
    </source>
</evidence>
<dbReference type="InterPro" id="IPR006933">
    <property type="entry name" value="HAP1_N"/>
</dbReference>
<evidence type="ECO:0000259" key="1">
    <source>
        <dbReference type="Pfam" id="PF04849"/>
    </source>
</evidence>
<proteinExistence type="predicted"/>
<dbReference type="EMBL" id="JADGJD010000891">
    <property type="protein sequence ID" value="KAJ3047844.1"/>
    <property type="molecule type" value="Genomic_DNA"/>
</dbReference>
<dbReference type="Proteomes" id="UP001212841">
    <property type="component" value="Unassembled WGS sequence"/>
</dbReference>
<sequence>MLSDSDLSISSDTDLFHAILSWSEDDLRLRFKDVVTLLRDRERDLTTAAEIGQHLLETNQALEAAYDNLLAQLPP</sequence>
<reference evidence="2" key="1">
    <citation type="submission" date="2020-05" db="EMBL/GenBank/DDBJ databases">
        <title>Phylogenomic resolution of chytrid fungi.</title>
        <authorList>
            <person name="Stajich J.E."/>
            <person name="Amses K."/>
            <person name="Simmons R."/>
            <person name="Seto K."/>
            <person name="Myers J."/>
            <person name="Bonds A."/>
            <person name="Quandt C.A."/>
            <person name="Barry K."/>
            <person name="Liu P."/>
            <person name="Grigoriev I."/>
            <person name="Longcore J.E."/>
            <person name="James T.Y."/>
        </authorList>
    </citation>
    <scope>NUCLEOTIDE SEQUENCE</scope>
    <source>
        <strain evidence="2">JEL0318</strain>
    </source>
</reference>
<name>A0AAD5S856_9FUNG</name>
<keyword evidence="3" id="KW-1185">Reference proteome</keyword>
<organism evidence="2 3">
    <name type="scientific">Rhizophlyctis rosea</name>
    <dbReference type="NCBI Taxonomy" id="64517"/>
    <lineage>
        <taxon>Eukaryota</taxon>
        <taxon>Fungi</taxon>
        <taxon>Fungi incertae sedis</taxon>
        <taxon>Chytridiomycota</taxon>
        <taxon>Chytridiomycota incertae sedis</taxon>
        <taxon>Chytridiomycetes</taxon>
        <taxon>Rhizophlyctidales</taxon>
        <taxon>Rhizophlyctidaceae</taxon>
        <taxon>Rhizophlyctis</taxon>
    </lineage>
</organism>
<comment type="caution">
    <text evidence="2">The sequence shown here is derived from an EMBL/GenBank/DDBJ whole genome shotgun (WGS) entry which is preliminary data.</text>
</comment>
<feature type="non-terminal residue" evidence="2">
    <location>
        <position position="75"/>
    </location>
</feature>
<gene>
    <name evidence="2" type="ORF">HK097_011134</name>
</gene>
<protein>
    <recommendedName>
        <fullName evidence="1">HAP1 N-terminal domain-containing protein</fullName>
    </recommendedName>
</protein>
<feature type="domain" description="HAP1 N-terminal" evidence="1">
    <location>
        <begin position="33"/>
        <end position="73"/>
    </location>
</feature>
<dbReference type="AlphaFoldDB" id="A0AAD5S856"/>
<evidence type="ECO:0000313" key="2">
    <source>
        <dbReference type="EMBL" id="KAJ3047844.1"/>
    </source>
</evidence>
<accession>A0AAD5S856</accession>
<dbReference type="Pfam" id="PF04849">
    <property type="entry name" value="HAP1_N"/>
    <property type="match status" value="1"/>
</dbReference>